<feature type="compositionally biased region" description="Basic and acidic residues" evidence="1">
    <location>
        <begin position="348"/>
        <end position="365"/>
    </location>
</feature>
<dbReference type="EMBL" id="JAKKPZ010000032">
    <property type="protein sequence ID" value="KAI1709116.1"/>
    <property type="molecule type" value="Genomic_DNA"/>
</dbReference>
<evidence type="ECO:0000313" key="3">
    <source>
        <dbReference type="EMBL" id="KAI1709116.1"/>
    </source>
</evidence>
<feature type="compositionally biased region" description="Low complexity" evidence="1">
    <location>
        <begin position="160"/>
        <end position="181"/>
    </location>
</feature>
<dbReference type="Gene3D" id="2.30.30.100">
    <property type="match status" value="2"/>
</dbReference>
<evidence type="ECO:0000313" key="4">
    <source>
        <dbReference type="Proteomes" id="UP001201812"/>
    </source>
</evidence>
<dbReference type="GO" id="GO:0003729">
    <property type="term" value="F:mRNA binding"/>
    <property type="evidence" value="ECO:0007669"/>
    <property type="project" value="TreeGrafter"/>
</dbReference>
<feature type="domain" description="DFDF" evidence="2">
    <location>
        <begin position="202"/>
        <end position="238"/>
    </location>
</feature>
<gene>
    <name evidence="3" type="ORF">DdX_11514</name>
</gene>
<dbReference type="PANTHER" id="PTHR13612:SF0">
    <property type="entry name" value="ENHANCER OF MRNA-DECAPPING PROTEIN 3"/>
    <property type="match status" value="1"/>
</dbReference>
<comment type="caution">
    <text evidence="3">The sequence shown here is derived from an EMBL/GenBank/DDBJ whole genome shotgun (WGS) entry which is preliminary data.</text>
</comment>
<dbReference type="GO" id="GO:0000932">
    <property type="term" value="C:P-body"/>
    <property type="evidence" value="ECO:0007669"/>
    <property type="project" value="TreeGrafter"/>
</dbReference>
<feature type="region of interest" description="Disordered" evidence="1">
    <location>
        <begin position="338"/>
        <end position="379"/>
    </location>
</feature>
<feature type="compositionally biased region" description="Polar residues" evidence="1">
    <location>
        <begin position="366"/>
        <end position="379"/>
    </location>
</feature>
<protein>
    <submittedName>
        <fullName evidence="3">Enhancer of mRNA-decapping protein 3</fullName>
    </submittedName>
</protein>
<dbReference type="GO" id="GO:0033962">
    <property type="term" value="P:P-body assembly"/>
    <property type="evidence" value="ECO:0007669"/>
    <property type="project" value="TreeGrafter"/>
</dbReference>
<evidence type="ECO:0000259" key="2">
    <source>
        <dbReference type="PROSITE" id="PS51512"/>
    </source>
</evidence>
<feature type="compositionally biased region" description="Polar residues" evidence="1">
    <location>
        <begin position="129"/>
        <end position="144"/>
    </location>
</feature>
<organism evidence="3 4">
    <name type="scientific">Ditylenchus destructor</name>
    <dbReference type="NCBI Taxonomy" id="166010"/>
    <lineage>
        <taxon>Eukaryota</taxon>
        <taxon>Metazoa</taxon>
        <taxon>Ecdysozoa</taxon>
        <taxon>Nematoda</taxon>
        <taxon>Chromadorea</taxon>
        <taxon>Rhabditida</taxon>
        <taxon>Tylenchina</taxon>
        <taxon>Tylenchomorpha</taxon>
        <taxon>Sphaerularioidea</taxon>
        <taxon>Anguinidae</taxon>
        <taxon>Anguininae</taxon>
        <taxon>Ditylenchus</taxon>
    </lineage>
</organism>
<accession>A0AAD4MXB7</accession>
<feature type="region of interest" description="Disordered" evidence="1">
    <location>
        <begin position="106"/>
        <end position="187"/>
    </location>
</feature>
<sequence>MKSLQKGGCAMEHPAKPVLGNRNASFEATKEFRGCSILIQDKDGGFYEGIVLSVDAIEKLITIEKPIRDGMPLSDQNLTLPASQVYDLKIMRCRTLAKCEPPKCRDKVHIDPIQSDPLRAVLPRKDKNNGNMKPNSQARLNLQENRGGMQESKRKKKTSNKSSPNVRRPSPSSANAPSGNPMLDSVNGYSSQFSSAKAAGFAQPIDFKQMDVDFDFESNLALFDKNELSSSSSTSGSQDNFRHDENVLNDPSKIISWTLGNSKNSVPEFWKDFCGCHISIAAKDNSCYQGIILSVDTFNKSVTISFPYKDGVPLNDQNLTLFASSIRDLKIMRMANATAPSNENSSRMGDEKRELQTIQKADPEQVKSNNVKSTSTQTSDYDIQGKQTTFQASPINANVNKNLTSHGQFKCSVVPKQTTEKCNKCIGTSDCDETPFFREYSETSEMSFRFHGIASSSL</sequence>
<dbReference type="GO" id="GO:0031087">
    <property type="term" value="P:deadenylation-independent decapping of nuclear-transcribed mRNA"/>
    <property type="evidence" value="ECO:0007669"/>
    <property type="project" value="TreeGrafter"/>
</dbReference>
<feature type="compositionally biased region" description="Polar residues" evidence="1">
    <location>
        <begin position="338"/>
        <end position="347"/>
    </location>
</feature>
<dbReference type="AlphaFoldDB" id="A0AAD4MXB7"/>
<name>A0AAD4MXB7_9BILA</name>
<evidence type="ECO:0000256" key="1">
    <source>
        <dbReference type="SAM" id="MobiDB-lite"/>
    </source>
</evidence>
<dbReference type="Proteomes" id="UP001201812">
    <property type="component" value="Unassembled WGS sequence"/>
</dbReference>
<dbReference type="PROSITE" id="PS51512">
    <property type="entry name" value="DFDF"/>
    <property type="match status" value="1"/>
</dbReference>
<dbReference type="InterPro" id="IPR025762">
    <property type="entry name" value="DFDF"/>
</dbReference>
<reference evidence="3" key="1">
    <citation type="submission" date="2022-01" db="EMBL/GenBank/DDBJ databases">
        <title>Genome Sequence Resource for Two Populations of Ditylenchus destructor, the Migratory Endoparasitic Phytonematode.</title>
        <authorList>
            <person name="Zhang H."/>
            <person name="Lin R."/>
            <person name="Xie B."/>
        </authorList>
    </citation>
    <scope>NUCLEOTIDE SEQUENCE</scope>
    <source>
        <strain evidence="3">BazhouSP</strain>
    </source>
</reference>
<keyword evidence="4" id="KW-1185">Reference proteome</keyword>
<dbReference type="PANTHER" id="PTHR13612">
    <property type="entry name" value="ENHANCER OF MRNA-DECAPPING PROTEIN 3"/>
    <property type="match status" value="1"/>
</dbReference>
<proteinExistence type="predicted"/>